<accession>A0A1M5SQW6</accession>
<evidence type="ECO:0000313" key="1">
    <source>
        <dbReference type="EMBL" id="SHH40363.1"/>
    </source>
</evidence>
<proteinExistence type="predicted"/>
<name>A0A1M5SQW6_9ALTE</name>
<dbReference type="RefSeq" id="WP_139241659.1">
    <property type="nucleotide sequence ID" value="NZ_FQWD01000010.1"/>
</dbReference>
<keyword evidence="2" id="KW-1185">Reference proteome</keyword>
<dbReference type="AlphaFoldDB" id="A0A1M5SQW6"/>
<gene>
    <name evidence="1" type="ORF">SAMN05216361_0055</name>
</gene>
<organism evidence="1 2">
    <name type="scientific">Marisediminitalea aggregata</name>
    <dbReference type="NCBI Taxonomy" id="634436"/>
    <lineage>
        <taxon>Bacteria</taxon>
        <taxon>Pseudomonadati</taxon>
        <taxon>Pseudomonadota</taxon>
        <taxon>Gammaproteobacteria</taxon>
        <taxon>Alteromonadales</taxon>
        <taxon>Alteromonadaceae</taxon>
        <taxon>Marisediminitalea</taxon>
    </lineage>
</organism>
<sequence length="82" mass="8682">MTFSLINSLISSLVPSLLDKPGVGFSIGTLMVTAEGDVLYTADDMLLANGGPQAKSTSRPSVLLHTSDNNFLKTIDNETLII</sequence>
<dbReference type="STRING" id="634436.SAMN05216361_0055"/>
<dbReference type="EMBL" id="FQWD01000010">
    <property type="protein sequence ID" value="SHH40363.1"/>
    <property type="molecule type" value="Genomic_DNA"/>
</dbReference>
<protein>
    <submittedName>
        <fullName evidence="1">Uncharacterized protein</fullName>
    </submittedName>
</protein>
<dbReference type="Proteomes" id="UP000184520">
    <property type="component" value="Unassembled WGS sequence"/>
</dbReference>
<reference evidence="2" key="1">
    <citation type="submission" date="2016-11" db="EMBL/GenBank/DDBJ databases">
        <authorList>
            <person name="Varghese N."/>
            <person name="Submissions S."/>
        </authorList>
    </citation>
    <scope>NUCLEOTIDE SEQUENCE [LARGE SCALE GENOMIC DNA]</scope>
    <source>
        <strain evidence="2">CGMCC 1.8995</strain>
    </source>
</reference>
<evidence type="ECO:0000313" key="2">
    <source>
        <dbReference type="Proteomes" id="UP000184520"/>
    </source>
</evidence>